<feature type="region of interest" description="Disordered" evidence="1">
    <location>
        <begin position="41"/>
        <end position="62"/>
    </location>
</feature>
<sequence>MLDVVTLKLVCAVTTCSYFEGAGEAAVSSCLRSAADTERPADPHRAASTASLRDPSSHSSCFRRSLSAPCFLEQQIAAARCVRSILRSSDAAGSQWITSRMQL</sequence>
<dbReference type="Proteomes" id="UP001187415">
    <property type="component" value="Unassembled WGS sequence"/>
</dbReference>
<dbReference type="AlphaFoldDB" id="A0AA88SXX0"/>
<proteinExistence type="predicted"/>
<evidence type="ECO:0000313" key="3">
    <source>
        <dbReference type="Proteomes" id="UP001187415"/>
    </source>
</evidence>
<organism evidence="2 3">
    <name type="scientific">Channa striata</name>
    <name type="common">Snakehead murrel</name>
    <name type="synonym">Ophicephalus striatus</name>
    <dbReference type="NCBI Taxonomy" id="64152"/>
    <lineage>
        <taxon>Eukaryota</taxon>
        <taxon>Metazoa</taxon>
        <taxon>Chordata</taxon>
        <taxon>Craniata</taxon>
        <taxon>Vertebrata</taxon>
        <taxon>Euteleostomi</taxon>
        <taxon>Actinopterygii</taxon>
        <taxon>Neopterygii</taxon>
        <taxon>Teleostei</taxon>
        <taxon>Neoteleostei</taxon>
        <taxon>Acanthomorphata</taxon>
        <taxon>Anabantaria</taxon>
        <taxon>Anabantiformes</taxon>
        <taxon>Channoidei</taxon>
        <taxon>Channidae</taxon>
        <taxon>Channa</taxon>
    </lineage>
</organism>
<comment type="caution">
    <text evidence="2">The sequence shown here is derived from an EMBL/GenBank/DDBJ whole genome shotgun (WGS) entry which is preliminary data.</text>
</comment>
<name>A0AA88SXX0_CHASR</name>
<accession>A0AA88SXX0</accession>
<evidence type="ECO:0000256" key="1">
    <source>
        <dbReference type="SAM" id="MobiDB-lite"/>
    </source>
</evidence>
<dbReference type="EMBL" id="JAUPFM010000003">
    <property type="protein sequence ID" value="KAK2856073.1"/>
    <property type="molecule type" value="Genomic_DNA"/>
</dbReference>
<reference evidence="2" key="1">
    <citation type="submission" date="2023-07" db="EMBL/GenBank/DDBJ databases">
        <title>Chromosome-level Genome Assembly of Striped Snakehead (Channa striata).</title>
        <authorList>
            <person name="Liu H."/>
        </authorList>
    </citation>
    <scope>NUCLEOTIDE SEQUENCE</scope>
    <source>
        <strain evidence="2">Gz</strain>
        <tissue evidence="2">Muscle</tissue>
    </source>
</reference>
<protein>
    <submittedName>
        <fullName evidence="2">Uncharacterized protein</fullName>
    </submittedName>
</protein>
<evidence type="ECO:0000313" key="2">
    <source>
        <dbReference type="EMBL" id="KAK2856073.1"/>
    </source>
</evidence>
<gene>
    <name evidence="2" type="ORF">Q5P01_004808</name>
</gene>
<keyword evidence="3" id="KW-1185">Reference proteome</keyword>